<gene>
    <name evidence="5" type="ORF">DFJ66_2942</name>
</gene>
<feature type="signal peptide" evidence="4">
    <location>
        <begin position="1"/>
        <end position="23"/>
    </location>
</feature>
<keyword evidence="2" id="KW-0813">Transport</keyword>
<dbReference type="CDD" id="cd13585">
    <property type="entry name" value="PBP2_TMBP_like"/>
    <property type="match status" value="1"/>
</dbReference>
<keyword evidence="6" id="KW-1185">Reference proteome</keyword>
<organism evidence="5 6">
    <name type="scientific">Saccharothrix variisporea</name>
    <dbReference type="NCBI Taxonomy" id="543527"/>
    <lineage>
        <taxon>Bacteria</taxon>
        <taxon>Bacillati</taxon>
        <taxon>Actinomycetota</taxon>
        <taxon>Actinomycetes</taxon>
        <taxon>Pseudonocardiales</taxon>
        <taxon>Pseudonocardiaceae</taxon>
        <taxon>Saccharothrix</taxon>
    </lineage>
</organism>
<comment type="similarity">
    <text evidence="1">Belongs to the bacterial solute-binding protein 1 family.</text>
</comment>
<feature type="chain" id="PRO_5039518221" evidence="4">
    <location>
        <begin position="24"/>
        <end position="442"/>
    </location>
</feature>
<accession>A0A495XA35</accession>
<protein>
    <submittedName>
        <fullName evidence="5">Carbohydrate ABC transporter substrate-binding protein (CUT1 family)</fullName>
    </submittedName>
</protein>
<evidence type="ECO:0000256" key="4">
    <source>
        <dbReference type="SAM" id="SignalP"/>
    </source>
</evidence>
<comment type="caution">
    <text evidence="5">The sequence shown here is derived from an EMBL/GenBank/DDBJ whole genome shotgun (WGS) entry which is preliminary data.</text>
</comment>
<evidence type="ECO:0000313" key="5">
    <source>
        <dbReference type="EMBL" id="RKT69704.1"/>
    </source>
</evidence>
<dbReference type="InterPro" id="IPR006059">
    <property type="entry name" value="SBP"/>
</dbReference>
<dbReference type="Proteomes" id="UP000272729">
    <property type="component" value="Unassembled WGS sequence"/>
</dbReference>
<dbReference type="Pfam" id="PF01547">
    <property type="entry name" value="SBP_bac_1"/>
    <property type="match status" value="1"/>
</dbReference>
<dbReference type="GO" id="GO:0055052">
    <property type="term" value="C:ATP-binding cassette (ABC) transporter complex, substrate-binding subunit-containing"/>
    <property type="evidence" value="ECO:0007669"/>
    <property type="project" value="TreeGrafter"/>
</dbReference>
<dbReference type="Gene3D" id="3.40.190.10">
    <property type="entry name" value="Periplasmic binding protein-like II"/>
    <property type="match status" value="1"/>
</dbReference>
<dbReference type="RefSeq" id="WP_121221648.1">
    <property type="nucleotide sequence ID" value="NZ_JBIUBA010000038.1"/>
</dbReference>
<name>A0A495XA35_9PSEU</name>
<dbReference type="EMBL" id="RBXR01000001">
    <property type="protein sequence ID" value="RKT69704.1"/>
    <property type="molecule type" value="Genomic_DNA"/>
</dbReference>
<reference evidence="5 6" key="1">
    <citation type="submission" date="2018-10" db="EMBL/GenBank/DDBJ databases">
        <title>Sequencing the genomes of 1000 actinobacteria strains.</title>
        <authorList>
            <person name="Klenk H.-P."/>
        </authorList>
    </citation>
    <scope>NUCLEOTIDE SEQUENCE [LARGE SCALE GENOMIC DNA]</scope>
    <source>
        <strain evidence="5 6">DSM 43911</strain>
    </source>
</reference>
<dbReference type="SUPFAM" id="SSF53850">
    <property type="entry name" value="Periplasmic binding protein-like II"/>
    <property type="match status" value="1"/>
</dbReference>
<dbReference type="PANTHER" id="PTHR30061">
    <property type="entry name" value="MALTOSE-BINDING PERIPLASMIC PROTEIN"/>
    <property type="match status" value="1"/>
</dbReference>
<proteinExistence type="inferred from homology"/>
<dbReference type="OrthoDB" id="3225049at2"/>
<evidence type="ECO:0000256" key="3">
    <source>
        <dbReference type="ARBA" id="ARBA00022729"/>
    </source>
</evidence>
<dbReference type="GO" id="GO:0042956">
    <property type="term" value="P:maltodextrin transmembrane transport"/>
    <property type="evidence" value="ECO:0007669"/>
    <property type="project" value="TreeGrafter"/>
</dbReference>
<dbReference type="GO" id="GO:0015768">
    <property type="term" value="P:maltose transport"/>
    <property type="evidence" value="ECO:0007669"/>
    <property type="project" value="TreeGrafter"/>
</dbReference>
<sequence>MRTSRRSATAAAALAVVGLVASACGSSASGGAQVQQDPNAPFEVWTRSTEAPAKVYAKLFADFEQKTGVKVDYKPIFTDFEKQLQQRAASKDLPDVIINDTGSLGTLVQQGLVPELDRSSIVGGGDIVERAWDSAKGADGKYYGVPFSAQSFVTLIRKDWREKLGKPLPKTWADLADLAAAFTTQDPDGDGQANTYGMLVPGTTDRGYLAWWASSYLLQAGGDIVKADGDKYSVAIDSPESVKAVEWIRGLFCDSKVVVPGALTLNTNDAHAFFESGKAGIYHTGPYMFGRFDQKLGKDKYEVIAPPAGPAGVGSLAEGENVYLMAGSPRVADQKKLAEFLISAGAQQAGMKGETQPVVRLPVNKNVDVETVYDDPRWNTVAKLYQDNAKPFPSLPNFQPFRQQTAEGLNGIFATCSTDVERDLGELAENLKKELQAQGMAK</sequence>
<evidence type="ECO:0000256" key="1">
    <source>
        <dbReference type="ARBA" id="ARBA00008520"/>
    </source>
</evidence>
<dbReference type="AlphaFoldDB" id="A0A495XA35"/>
<evidence type="ECO:0000313" key="6">
    <source>
        <dbReference type="Proteomes" id="UP000272729"/>
    </source>
</evidence>
<evidence type="ECO:0000256" key="2">
    <source>
        <dbReference type="ARBA" id="ARBA00022448"/>
    </source>
</evidence>
<keyword evidence="3 4" id="KW-0732">Signal</keyword>
<dbReference type="PANTHER" id="PTHR30061:SF50">
    <property type="entry name" value="MALTOSE_MALTODEXTRIN-BINDING PERIPLASMIC PROTEIN"/>
    <property type="match status" value="1"/>
</dbReference>
<dbReference type="PROSITE" id="PS51257">
    <property type="entry name" value="PROKAR_LIPOPROTEIN"/>
    <property type="match status" value="1"/>
</dbReference>
<dbReference type="GO" id="GO:1901982">
    <property type="term" value="F:maltose binding"/>
    <property type="evidence" value="ECO:0007669"/>
    <property type="project" value="TreeGrafter"/>
</dbReference>